<organism evidence="2">
    <name type="scientific">Rhipicephalus zambeziensis</name>
    <dbReference type="NCBI Taxonomy" id="60191"/>
    <lineage>
        <taxon>Eukaryota</taxon>
        <taxon>Metazoa</taxon>
        <taxon>Ecdysozoa</taxon>
        <taxon>Arthropoda</taxon>
        <taxon>Chelicerata</taxon>
        <taxon>Arachnida</taxon>
        <taxon>Acari</taxon>
        <taxon>Parasitiformes</taxon>
        <taxon>Ixodida</taxon>
        <taxon>Ixodoidea</taxon>
        <taxon>Ixodidae</taxon>
        <taxon>Rhipicephalinae</taxon>
        <taxon>Rhipicephalus</taxon>
        <taxon>Rhipicephalus</taxon>
    </lineage>
</organism>
<evidence type="ECO:0000256" key="1">
    <source>
        <dbReference type="SAM" id="SignalP"/>
    </source>
</evidence>
<evidence type="ECO:0000313" key="2">
    <source>
        <dbReference type="EMBL" id="MAA11311.1"/>
    </source>
</evidence>
<name>A0A224YA67_9ACAR</name>
<accession>A0A224YA67</accession>
<reference evidence="2" key="1">
    <citation type="journal article" date="2017" name="Parasit. Vectors">
        <title>Sialotranscriptomics of Rhipicephalus zambeziensis reveals intricate expression profiles of secretory proteins and suggests tight temporal transcriptional regulation during blood-feeding.</title>
        <authorList>
            <person name="de Castro M.H."/>
            <person name="de Klerk D."/>
            <person name="Pienaar R."/>
            <person name="Rees D.J.G."/>
            <person name="Mans B.J."/>
        </authorList>
    </citation>
    <scope>NUCLEOTIDE SEQUENCE</scope>
    <source>
        <tissue evidence="2">Salivary glands</tissue>
    </source>
</reference>
<feature type="signal peptide" evidence="1">
    <location>
        <begin position="1"/>
        <end position="34"/>
    </location>
</feature>
<feature type="chain" id="PRO_5012194913" evidence="1">
    <location>
        <begin position="35"/>
        <end position="111"/>
    </location>
</feature>
<protein>
    <submittedName>
        <fullName evidence="2">8.9 kDa family member</fullName>
    </submittedName>
</protein>
<dbReference type="AlphaFoldDB" id="A0A224YA67"/>
<keyword evidence="1" id="KW-0732">Signal</keyword>
<proteinExistence type="predicted"/>
<dbReference type="EMBL" id="GFPF01000165">
    <property type="protein sequence ID" value="MAA11311.1"/>
    <property type="molecule type" value="Transcribed_RNA"/>
</dbReference>
<sequence>MPQEHCFRNCRYMSNFWSFLFTVVLCTFWQQCTTTETNSTSHAIYCWFNYTRISEGSILGLDSPCVGINCKNGSWGLEDCNTTKPKDRGDGCVFERHRGVFPECCQWVRGC</sequence>